<dbReference type="SUPFAM" id="SSF56112">
    <property type="entry name" value="Protein kinase-like (PK-like)"/>
    <property type="match status" value="1"/>
</dbReference>
<dbReference type="Proteomes" id="UP000812287">
    <property type="component" value="Unassembled WGS sequence"/>
</dbReference>
<proteinExistence type="predicted"/>
<dbReference type="Pfam" id="PF17667">
    <property type="entry name" value="Pkinase_fungal"/>
    <property type="match status" value="1"/>
</dbReference>
<gene>
    <name evidence="2" type="ORF">BT62DRAFT_938068</name>
</gene>
<dbReference type="GO" id="GO:0004672">
    <property type="term" value="F:protein kinase activity"/>
    <property type="evidence" value="ECO:0007669"/>
    <property type="project" value="InterPro"/>
</dbReference>
<dbReference type="GO" id="GO:0005524">
    <property type="term" value="F:ATP binding"/>
    <property type="evidence" value="ECO:0007669"/>
    <property type="project" value="InterPro"/>
</dbReference>
<dbReference type="InterPro" id="IPR011009">
    <property type="entry name" value="Kinase-like_dom_sf"/>
</dbReference>
<accession>A0A9P7VI02</accession>
<dbReference type="OrthoDB" id="4062651at2759"/>
<evidence type="ECO:0000313" key="3">
    <source>
        <dbReference type="Proteomes" id="UP000812287"/>
    </source>
</evidence>
<keyword evidence="3" id="KW-1185">Reference proteome</keyword>
<organism evidence="2 3">
    <name type="scientific">Guyanagaster necrorhizus</name>
    <dbReference type="NCBI Taxonomy" id="856835"/>
    <lineage>
        <taxon>Eukaryota</taxon>
        <taxon>Fungi</taxon>
        <taxon>Dikarya</taxon>
        <taxon>Basidiomycota</taxon>
        <taxon>Agaricomycotina</taxon>
        <taxon>Agaricomycetes</taxon>
        <taxon>Agaricomycetidae</taxon>
        <taxon>Agaricales</taxon>
        <taxon>Marasmiineae</taxon>
        <taxon>Physalacriaceae</taxon>
        <taxon>Guyanagaster</taxon>
    </lineage>
</organism>
<dbReference type="InterPro" id="IPR040976">
    <property type="entry name" value="Pkinase_fungal"/>
</dbReference>
<evidence type="ECO:0000259" key="1">
    <source>
        <dbReference type="PROSITE" id="PS50011"/>
    </source>
</evidence>
<dbReference type="InterPro" id="IPR000719">
    <property type="entry name" value="Prot_kinase_dom"/>
</dbReference>
<comment type="caution">
    <text evidence="2">The sequence shown here is derived from an EMBL/GenBank/DDBJ whole genome shotgun (WGS) entry which is preliminary data.</text>
</comment>
<dbReference type="EMBL" id="MU250572">
    <property type="protein sequence ID" value="KAG7440396.1"/>
    <property type="molecule type" value="Genomic_DNA"/>
</dbReference>
<dbReference type="PROSITE" id="PS50011">
    <property type="entry name" value="PROTEIN_KINASE_DOM"/>
    <property type="match status" value="1"/>
</dbReference>
<sequence>MAFGRYQSLLRSKSITASLLPSMLAFAMITAELMRTASRISTNEFARQGPTRNILSQLLNRPFFQEFNLNKKNSDHIVQSKRTSPPTLAAGVICEEKAELGWSGEGSIQGSFSYAQYWTLKDTQVCDLSSVHLHADLSLLQHEHFFKACCCPSFIISIAGPWIVTLGAVFTTQPILGNGRANDDDHALRLARVFQSLRLAIDDLEKYYKELGLSDPHSLQTTCFFPDITEYDDDMKVVRFQYLRPLEIDAACVTLLAKLDEAHGEEQVVVKFVERYGAEAHRLLASKGKAPALKYCGPISSDGKYWYGSLQMVVMGFLRGQTVAQKYEVSIAETVREAVRGAVRILHDQSLVHGDIGTPNIVIVDGAGDEGERMRIIDFDWAGEQGKVRYPLHLSDYIRNTLRVKDYDIITFQHDMTMVNAL</sequence>
<dbReference type="RefSeq" id="XP_043033896.1">
    <property type="nucleotide sequence ID" value="XM_043187459.1"/>
</dbReference>
<dbReference type="GeneID" id="66109756"/>
<reference evidence="2" key="1">
    <citation type="submission" date="2020-11" db="EMBL/GenBank/DDBJ databases">
        <title>Adaptations for nitrogen fixation in a non-lichenized fungal sporocarp promotes dispersal by wood-feeding termites.</title>
        <authorList>
            <consortium name="DOE Joint Genome Institute"/>
            <person name="Koch R.A."/>
            <person name="Yoon G."/>
            <person name="Arayal U."/>
            <person name="Lail K."/>
            <person name="Amirebrahimi M."/>
            <person name="Labutti K."/>
            <person name="Lipzen A."/>
            <person name="Riley R."/>
            <person name="Barry K."/>
            <person name="Henrissat B."/>
            <person name="Grigoriev I.V."/>
            <person name="Herr J.R."/>
            <person name="Aime M.C."/>
        </authorList>
    </citation>
    <scope>NUCLEOTIDE SEQUENCE</scope>
    <source>
        <strain evidence="2">MCA 3950</strain>
    </source>
</reference>
<protein>
    <recommendedName>
        <fullName evidence="1">Protein kinase domain-containing protein</fullName>
    </recommendedName>
</protein>
<dbReference type="AlphaFoldDB" id="A0A9P7VI02"/>
<feature type="domain" description="Protein kinase" evidence="1">
    <location>
        <begin position="170"/>
        <end position="422"/>
    </location>
</feature>
<evidence type="ECO:0000313" key="2">
    <source>
        <dbReference type="EMBL" id="KAG7440396.1"/>
    </source>
</evidence>
<name>A0A9P7VI02_9AGAR</name>